<comment type="caution">
    <text evidence="2">The sequence shown here is derived from an EMBL/GenBank/DDBJ whole genome shotgun (WGS) entry which is preliminary data.</text>
</comment>
<evidence type="ECO:0000313" key="2">
    <source>
        <dbReference type="EMBL" id="KAF4683684.1"/>
    </source>
</evidence>
<feature type="signal peptide" evidence="1">
    <location>
        <begin position="1"/>
        <end position="18"/>
    </location>
</feature>
<dbReference type="AlphaFoldDB" id="A0A7J6NIS0"/>
<name>A0A7J6NIS0_PEROL</name>
<proteinExistence type="predicted"/>
<dbReference type="EMBL" id="JABANP010000351">
    <property type="protein sequence ID" value="KAF4683684.1"/>
    <property type="molecule type" value="Genomic_DNA"/>
</dbReference>
<evidence type="ECO:0000256" key="1">
    <source>
        <dbReference type="SAM" id="SignalP"/>
    </source>
</evidence>
<dbReference type="OrthoDB" id="10406871at2759"/>
<accession>A0A7J6NIS0</accession>
<reference evidence="2 3" key="1">
    <citation type="submission" date="2020-04" db="EMBL/GenBank/DDBJ databases">
        <title>Perkinsus olseni comparative genomics.</title>
        <authorList>
            <person name="Bogema D.R."/>
        </authorList>
    </citation>
    <scope>NUCLEOTIDE SEQUENCE [LARGE SCALE GENOMIC DNA]</scope>
    <source>
        <strain evidence="2">00978-12</strain>
    </source>
</reference>
<keyword evidence="1" id="KW-0732">Signal</keyword>
<gene>
    <name evidence="2" type="ORF">FOZ60_008762</name>
</gene>
<evidence type="ECO:0000313" key="3">
    <source>
        <dbReference type="Proteomes" id="UP000541610"/>
    </source>
</evidence>
<dbReference type="Proteomes" id="UP000541610">
    <property type="component" value="Unassembled WGS sequence"/>
</dbReference>
<sequence>MSRLLTLLTVAVTSGVAPFPPSTLYLSLDDDWFPILATTWTFTPYVRAIGGTVNIDVVYTTDENPAIYHTGEIPYAYDGLRHTMKLNTSSENFIAFANKFWFDELEDWERIRYDPLNDMFTMLLGFNCYRICKYPPITIPDDSSGLPR</sequence>
<protein>
    <submittedName>
        <fullName evidence="2">Uncharacterized protein</fullName>
    </submittedName>
</protein>
<organism evidence="2 3">
    <name type="scientific">Perkinsus olseni</name>
    <name type="common">Perkinsus atlanticus</name>
    <dbReference type="NCBI Taxonomy" id="32597"/>
    <lineage>
        <taxon>Eukaryota</taxon>
        <taxon>Sar</taxon>
        <taxon>Alveolata</taxon>
        <taxon>Perkinsozoa</taxon>
        <taxon>Perkinsea</taxon>
        <taxon>Perkinsida</taxon>
        <taxon>Perkinsidae</taxon>
        <taxon>Perkinsus</taxon>
    </lineage>
</organism>
<feature type="chain" id="PRO_5029456544" evidence="1">
    <location>
        <begin position="19"/>
        <end position="148"/>
    </location>
</feature>